<name>A0A7J0DKZ5_9ERIC</name>
<evidence type="ECO:0000313" key="3">
    <source>
        <dbReference type="Proteomes" id="UP000585474"/>
    </source>
</evidence>
<feature type="compositionally biased region" description="Low complexity" evidence="1">
    <location>
        <begin position="182"/>
        <end position="203"/>
    </location>
</feature>
<protein>
    <submittedName>
        <fullName evidence="2">Uncharacterized protein</fullName>
    </submittedName>
</protein>
<feature type="region of interest" description="Disordered" evidence="1">
    <location>
        <begin position="123"/>
        <end position="142"/>
    </location>
</feature>
<comment type="caution">
    <text evidence="2">The sequence shown here is derived from an EMBL/GenBank/DDBJ whole genome shotgun (WGS) entry which is preliminary data.</text>
</comment>
<reference evidence="3" key="1">
    <citation type="submission" date="2019-07" db="EMBL/GenBank/DDBJ databases">
        <title>De Novo Assembly of kiwifruit Actinidia rufa.</title>
        <authorList>
            <person name="Sugita-Konishi S."/>
            <person name="Sato K."/>
            <person name="Mori E."/>
            <person name="Abe Y."/>
            <person name="Kisaki G."/>
            <person name="Hamano K."/>
            <person name="Suezawa K."/>
            <person name="Otani M."/>
            <person name="Fukuda T."/>
            <person name="Manabe T."/>
            <person name="Gomi K."/>
            <person name="Tabuchi M."/>
            <person name="Akimitsu K."/>
            <person name="Kataoka I."/>
        </authorList>
    </citation>
    <scope>NUCLEOTIDE SEQUENCE [LARGE SCALE GENOMIC DNA]</scope>
    <source>
        <strain evidence="3">cv. Fuchu</strain>
    </source>
</reference>
<accession>A0A7J0DKZ5</accession>
<dbReference type="AlphaFoldDB" id="A0A7J0DKZ5"/>
<sequence>MASSRFQGTMVVFWTESLAPRHDDFGSKDFNANLIENALLAQVPTWEEGIILSSSRYTSYDSLDNKEEEGGKRSDAEHSYDLAFVPLYPMGEVVIAYSFRENSDFDTSLGEVNMASRFRTLGQKKSKPGVDPHGVNSSSQPSLVGNPCFSSSFDCPRRGQTEFIVGGPSIRSKKKKGKQARLSSFPPVFTPTSRSSSSLPPSSAVMLSKGVADLTKDGSKEI</sequence>
<dbReference type="Proteomes" id="UP000585474">
    <property type="component" value="Unassembled WGS sequence"/>
</dbReference>
<proteinExistence type="predicted"/>
<evidence type="ECO:0000256" key="1">
    <source>
        <dbReference type="SAM" id="MobiDB-lite"/>
    </source>
</evidence>
<keyword evidence="3" id="KW-1185">Reference proteome</keyword>
<gene>
    <name evidence="2" type="ORF">Acr_00g0051700</name>
</gene>
<dbReference type="EMBL" id="BJWL01000279">
    <property type="protein sequence ID" value="GFS37390.1"/>
    <property type="molecule type" value="Genomic_DNA"/>
</dbReference>
<evidence type="ECO:0000313" key="2">
    <source>
        <dbReference type="EMBL" id="GFS37390.1"/>
    </source>
</evidence>
<feature type="region of interest" description="Disordered" evidence="1">
    <location>
        <begin position="166"/>
        <end position="222"/>
    </location>
</feature>
<organism evidence="2 3">
    <name type="scientific">Actinidia rufa</name>
    <dbReference type="NCBI Taxonomy" id="165716"/>
    <lineage>
        <taxon>Eukaryota</taxon>
        <taxon>Viridiplantae</taxon>
        <taxon>Streptophyta</taxon>
        <taxon>Embryophyta</taxon>
        <taxon>Tracheophyta</taxon>
        <taxon>Spermatophyta</taxon>
        <taxon>Magnoliopsida</taxon>
        <taxon>eudicotyledons</taxon>
        <taxon>Gunneridae</taxon>
        <taxon>Pentapetalae</taxon>
        <taxon>asterids</taxon>
        <taxon>Ericales</taxon>
        <taxon>Actinidiaceae</taxon>
        <taxon>Actinidia</taxon>
    </lineage>
</organism>